<reference evidence="8 9" key="1">
    <citation type="submission" date="2023-07" db="EMBL/GenBank/DDBJ databases">
        <title>Sorghum-associated microbial communities from plants grown in Nebraska, USA.</title>
        <authorList>
            <person name="Schachtman D."/>
        </authorList>
    </citation>
    <scope>NUCLEOTIDE SEQUENCE [LARGE SCALE GENOMIC DNA]</scope>
    <source>
        <strain evidence="8 9">BE316</strain>
    </source>
</reference>
<protein>
    <recommendedName>
        <fullName evidence="3">phospholipase D</fullName>
        <ecNumber evidence="3">3.1.4.4</ecNumber>
    </recommendedName>
</protein>
<dbReference type="CDD" id="cd09173">
    <property type="entry name" value="PLDc_Nuc_like_unchar1_2"/>
    <property type="match status" value="1"/>
</dbReference>
<dbReference type="EC" id="3.1.4.4" evidence="3"/>
<comment type="caution">
    <text evidence="8">The sequence shown here is derived from an EMBL/GenBank/DDBJ whole genome shotgun (WGS) entry which is preliminary data.</text>
</comment>
<dbReference type="EMBL" id="JAVDXV010000003">
    <property type="protein sequence ID" value="MDR7333004.1"/>
    <property type="molecule type" value="Genomic_DNA"/>
</dbReference>
<dbReference type="Gene3D" id="3.30.870.10">
    <property type="entry name" value="Endonuclease Chain A"/>
    <property type="match status" value="2"/>
</dbReference>
<evidence type="ECO:0000256" key="5">
    <source>
        <dbReference type="ARBA" id="ARBA00022963"/>
    </source>
</evidence>
<name>A0ABU2A721_9BURK</name>
<accession>A0ABU2A721</accession>
<dbReference type="Proteomes" id="UP001180825">
    <property type="component" value="Unassembled WGS sequence"/>
</dbReference>
<dbReference type="SUPFAM" id="SSF56024">
    <property type="entry name" value="Phospholipase D/nuclease"/>
    <property type="match status" value="2"/>
</dbReference>
<keyword evidence="4" id="KW-0378">Hydrolase</keyword>
<gene>
    <name evidence="8" type="ORF">J2X21_002137</name>
</gene>
<keyword evidence="6" id="KW-0443">Lipid metabolism</keyword>
<dbReference type="SMART" id="SM00155">
    <property type="entry name" value="PLDc"/>
    <property type="match status" value="2"/>
</dbReference>
<dbReference type="CDD" id="cd09172">
    <property type="entry name" value="PLDc_Nuc_like_unchar1_1"/>
    <property type="match status" value="1"/>
</dbReference>
<dbReference type="RefSeq" id="WP_310328234.1">
    <property type="nucleotide sequence ID" value="NZ_JAVDXV010000003.1"/>
</dbReference>
<dbReference type="InterPro" id="IPR025202">
    <property type="entry name" value="PLD-like_dom"/>
</dbReference>
<dbReference type="PANTHER" id="PTHR43856">
    <property type="entry name" value="CARDIOLIPIN HYDROLASE"/>
    <property type="match status" value="1"/>
</dbReference>
<evidence type="ECO:0000313" key="8">
    <source>
        <dbReference type="EMBL" id="MDR7333004.1"/>
    </source>
</evidence>
<evidence type="ECO:0000256" key="2">
    <source>
        <dbReference type="ARBA" id="ARBA00008664"/>
    </source>
</evidence>
<evidence type="ECO:0000256" key="1">
    <source>
        <dbReference type="ARBA" id="ARBA00000798"/>
    </source>
</evidence>
<comment type="similarity">
    <text evidence="2">Belongs to the phospholipase D family.</text>
</comment>
<dbReference type="InterPro" id="IPR051406">
    <property type="entry name" value="PLD_domain"/>
</dbReference>
<evidence type="ECO:0000256" key="3">
    <source>
        <dbReference type="ARBA" id="ARBA00012027"/>
    </source>
</evidence>
<dbReference type="PROSITE" id="PS50035">
    <property type="entry name" value="PLD"/>
    <property type="match status" value="1"/>
</dbReference>
<dbReference type="Pfam" id="PF13091">
    <property type="entry name" value="PLDc_2"/>
    <property type="match status" value="1"/>
</dbReference>
<evidence type="ECO:0000313" key="9">
    <source>
        <dbReference type="Proteomes" id="UP001180825"/>
    </source>
</evidence>
<keyword evidence="5" id="KW-0442">Lipid degradation</keyword>
<comment type="catalytic activity">
    <reaction evidence="1">
        <text>a 1,2-diacyl-sn-glycero-3-phosphocholine + H2O = a 1,2-diacyl-sn-glycero-3-phosphate + choline + H(+)</text>
        <dbReference type="Rhea" id="RHEA:14445"/>
        <dbReference type="ChEBI" id="CHEBI:15354"/>
        <dbReference type="ChEBI" id="CHEBI:15377"/>
        <dbReference type="ChEBI" id="CHEBI:15378"/>
        <dbReference type="ChEBI" id="CHEBI:57643"/>
        <dbReference type="ChEBI" id="CHEBI:58608"/>
        <dbReference type="EC" id="3.1.4.4"/>
    </reaction>
</comment>
<evidence type="ECO:0000259" key="7">
    <source>
        <dbReference type="PROSITE" id="PS50035"/>
    </source>
</evidence>
<organism evidence="8 9">
    <name type="scientific">Roseateles asaccharophilus</name>
    <dbReference type="NCBI Taxonomy" id="582607"/>
    <lineage>
        <taxon>Bacteria</taxon>
        <taxon>Pseudomonadati</taxon>
        <taxon>Pseudomonadota</taxon>
        <taxon>Betaproteobacteria</taxon>
        <taxon>Burkholderiales</taxon>
        <taxon>Sphaerotilaceae</taxon>
        <taxon>Roseateles</taxon>
    </lineage>
</organism>
<keyword evidence="9" id="KW-1185">Reference proteome</keyword>
<feature type="domain" description="PLD phosphodiesterase" evidence="7">
    <location>
        <begin position="461"/>
        <end position="492"/>
    </location>
</feature>
<dbReference type="PANTHER" id="PTHR43856:SF1">
    <property type="entry name" value="MITOCHONDRIAL CARDIOLIPIN HYDROLASE"/>
    <property type="match status" value="1"/>
</dbReference>
<evidence type="ECO:0000256" key="6">
    <source>
        <dbReference type="ARBA" id="ARBA00023098"/>
    </source>
</evidence>
<proteinExistence type="inferred from homology"/>
<dbReference type="InterPro" id="IPR001736">
    <property type="entry name" value="PLipase_D/transphosphatidylase"/>
</dbReference>
<evidence type="ECO:0000256" key="4">
    <source>
        <dbReference type="ARBA" id="ARBA00022801"/>
    </source>
</evidence>
<sequence length="570" mass="62881">MANGFQVEGSNANALFTLKVHRGEGMALLAMNWKQGKPPRDFVGFAIEYKEPGGSKFFSLKNRITFPAMDGSVNPNRLSTRLSPIQKFRWVHFPRNAEMTGDFVYRVSPVFMDSSGGLSYGEPQEVAIQLARETYPGKLNITFTRGFVSSQAFVDRYVKEGHGVKTLLPLKSKDGLDFKPSHPEAEEALAWMGFEARHAILEVLDEAIADPTAKVDVVAYDLSEREVYLRLRKLAKRLRIIIDDSGEHGEEDSGESIAADRLKKAGAVVKRHHMSNLQHNKTIVVSGKVKAVVCGSTNYTWRGFFVQNNNALIARGAGPVKVFRKAFENYLAHDSKTGFGKTDSASSWQALGIAGVDAKVTFSPHGEDNSVLGDIAKDVLTAKSSLLYSLAFLAQTKGSIREAVTKVTESPVFTYGMADRKVEGIKLETPGGNAYPVYPAALDGHLPEPFKAEPSGLSGGVGTRLHHKFVVVDFDTPAARVYLGSYNFSNPADLQNGENLLLVRDRRVATSYMVEAVRIFDHYHFRVLQSQAGAKTKLQLAPPPAKAGAKTWFDDYFTRPQKIRDRELFA</sequence>